<feature type="transmembrane region" description="Helical" evidence="5">
    <location>
        <begin position="120"/>
        <end position="139"/>
    </location>
</feature>
<dbReference type="Pfam" id="PF07264">
    <property type="entry name" value="EI24"/>
    <property type="match status" value="1"/>
</dbReference>
<feature type="transmembrane region" description="Helical" evidence="5">
    <location>
        <begin position="192"/>
        <end position="221"/>
    </location>
</feature>
<organism evidence="6 7">
    <name type="scientific">Candidatus Dechloromonas phosphorivorans</name>
    <dbReference type="NCBI Taxonomy" id="2899244"/>
    <lineage>
        <taxon>Bacteria</taxon>
        <taxon>Pseudomonadati</taxon>
        <taxon>Pseudomonadota</taxon>
        <taxon>Betaproteobacteria</taxon>
        <taxon>Rhodocyclales</taxon>
        <taxon>Azonexaceae</taxon>
        <taxon>Dechloromonas</taxon>
    </lineage>
</organism>
<evidence type="ECO:0000256" key="5">
    <source>
        <dbReference type="SAM" id="Phobius"/>
    </source>
</evidence>
<dbReference type="Proteomes" id="UP000808146">
    <property type="component" value="Unassembled WGS sequence"/>
</dbReference>
<comment type="caution">
    <text evidence="6">The sequence shown here is derived from an EMBL/GenBank/DDBJ whole genome shotgun (WGS) entry which is preliminary data.</text>
</comment>
<evidence type="ECO:0000256" key="1">
    <source>
        <dbReference type="ARBA" id="ARBA00004141"/>
    </source>
</evidence>
<evidence type="ECO:0000256" key="3">
    <source>
        <dbReference type="ARBA" id="ARBA00022989"/>
    </source>
</evidence>
<evidence type="ECO:0000256" key="2">
    <source>
        <dbReference type="ARBA" id="ARBA00022692"/>
    </source>
</evidence>
<evidence type="ECO:0000256" key="4">
    <source>
        <dbReference type="ARBA" id="ARBA00023136"/>
    </source>
</evidence>
<dbReference type="AlphaFoldDB" id="A0A9D7LLY4"/>
<dbReference type="InterPro" id="IPR059112">
    <property type="entry name" value="CysZ/EI24"/>
</dbReference>
<feature type="transmembrane region" description="Helical" evidence="5">
    <location>
        <begin position="145"/>
        <end position="162"/>
    </location>
</feature>
<feature type="transmembrane region" description="Helical" evidence="5">
    <location>
        <begin position="56"/>
        <end position="74"/>
    </location>
</feature>
<reference evidence="6" key="1">
    <citation type="submission" date="2020-10" db="EMBL/GenBank/DDBJ databases">
        <title>Connecting structure to function with the recovery of over 1000 high-quality activated sludge metagenome-assembled genomes encoding full-length rRNA genes using long-read sequencing.</title>
        <authorList>
            <person name="Singleton C.M."/>
            <person name="Petriglieri F."/>
            <person name="Kristensen J.M."/>
            <person name="Kirkegaard R.H."/>
            <person name="Michaelsen T.Y."/>
            <person name="Andersen M.H."/>
            <person name="Karst S.M."/>
            <person name="Dueholm M.S."/>
            <person name="Nielsen P.H."/>
            <person name="Albertsen M."/>
        </authorList>
    </citation>
    <scope>NUCLEOTIDE SEQUENCE</scope>
    <source>
        <strain evidence="6">OdNE_18-Q3-R46-58_BAT3C.305</strain>
    </source>
</reference>
<keyword evidence="2 5" id="KW-0812">Transmembrane</keyword>
<protein>
    <submittedName>
        <fullName evidence="6">EI24 domain-containing protein</fullName>
    </submittedName>
</protein>
<keyword evidence="3 5" id="KW-1133">Transmembrane helix</keyword>
<dbReference type="EMBL" id="JADKBR010000007">
    <property type="protein sequence ID" value="MBK8890441.1"/>
    <property type="molecule type" value="Genomic_DNA"/>
</dbReference>
<gene>
    <name evidence="6" type="ORF">IPN75_08565</name>
</gene>
<feature type="transmembrane region" description="Helical" evidence="5">
    <location>
        <begin position="80"/>
        <end position="99"/>
    </location>
</feature>
<evidence type="ECO:0000313" key="7">
    <source>
        <dbReference type="Proteomes" id="UP000808146"/>
    </source>
</evidence>
<comment type="subcellular location">
    <subcellularLocation>
        <location evidence="1">Membrane</location>
        <topology evidence="1">Multi-pass membrane protein</topology>
    </subcellularLocation>
</comment>
<evidence type="ECO:0000313" key="6">
    <source>
        <dbReference type="EMBL" id="MBK8890441.1"/>
    </source>
</evidence>
<name>A0A9D7LLY4_9RHOO</name>
<proteinExistence type="predicted"/>
<keyword evidence="4 5" id="KW-0472">Membrane</keyword>
<feature type="transmembrane region" description="Helical" evidence="5">
    <location>
        <begin position="20"/>
        <end position="44"/>
    </location>
</feature>
<accession>A0A9D7LLY4</accession>
<sequence length="244" mass="26612">MGDVMLALGRTFANLRSGKIWLYVLTPALISLLLSIGLAIWALGWVVQQMMDYPPMTLLVGWGLVWLAHILAYLGGWMAIFAIAYLTASLLAAIAIMPLMLKHLSATEYRDVAAMGEDSFVVAAVNSVLAAILFVVAWLLTIPLWLIPGFSLLIPLLLMGWLNRRTFAYDALSLHATADEWRALRKGHKAPLFMLGLTMALLAHLPVIGLLVPALAALSFVHYGLEVLRRSRGGALVTIEGGRV</sequence>